<dbReference type="PROSITE" id="PS50937">
    <property type="entry name" value="HTH_MERR_2"/>
    <property type="match status" value="1"/>
</dbReference>
<dbReference type="KEGG" id="vos:KNV97_12120"/>
<dbReference type="Proteomes" id="UP000694232">
    <property type="component" value="Chromosome 1"/>
</dbReference>
<dbReference type="SMART" id="SM00422">
    <property type="entry name" value="HTH_MERR"/>
    <property type="match status" value="1"/>
</dbReference>
<dbReference type="AlphaFoldDB" id="A0A975YQ13"/>
<dbReference type="EMBL" id="CP076643">
    <property type="protein sequence ID" value="QXO19324.1"/>
    <property type="molecule type" value="Genomic_DNA"/>
</dbReference>
<sequence>MNIGELAKRTGLTASKIRFYEKIGLLKTVKRKANGYRTYPPEAVMVLDMITTGQQAGFSLDELRTLLPGDLSQWDHNQLLGTLQQKVKELEDIEQKIAHNKAKLLAVLNEIEAKPQDMDCAQNAERVMSQFGWDILTSQGNSKKEQ</sequence>
<dbReference type="PROSITE" id="PS00552">
    <property type="entry name" value="HTH_MERR_1"/>
    <property type="match status" value="1"/>
</dbReference>
<reference evidence="5" key="1">
    <citation type="submission" date="2021-06" db="EMBL/GenBank/DDBJ databases">
        <title>Vibrio nov. sp., novel gut bacterium isolated from Yellow Sea oyster.</title>
        <authorList>
            <person name="Muhammad N."/>
            <person name="Nguyen T.H."/>
            <person name="Lee Y.-J."/>
            <person name="Ko J."/>
            <person name="Kim S.-G."/>
        </authorList>
    </citation>
    <scope>NUCLEOTIDE SEQUENCE</scope>
    <source>
        <strain evidence="5">OG9-811</strain>
    </source>
</reference>
<keyword evidence="1" id="KW-0805">Transcription regulation</keyword>
<evidence type="ECO:0000256" key="1">
    <source>
        <dbReference type="ARBA" id="ARBA00023015"/>
    </source>
</evidence>
<dbReference type="InterPro" id="IPR000551">
    <property type="entry name" value="MerR-type_HTH_dom"/>
</dbReference>
<evidence type="ECO:0000313" key="5">
    <source>
        <dbReference type="EMBL" id="QXO19324.1"/>
    </source>
</evidence>
<dbReference type="PANTHER" id="PTHR30204:SF94">
    <property type="entry name" value="HEAVY METAL-DEPENDENT TRANSCRIPTIONAL REGULATOR HI_0293-RELATED"/>
    <property type="match status" value="1"/>
</dbReference>
<organism evidence="5 6">
    <name type="scientific">Vibrio ostreae</name>
    <dbReference type="NCBI Taxonomy" id="2841925"/>
    <lineage>
        <taxon>Bacteria</taxon>
        <taxon>Pseudomonadati</taxon>
        <taxon>Pseudomonadota</taxon>
        <taxon>Gammaproteobacteria</taxon>
        <taxon>Vibrionales</taxon>
        <taxon>Vibrionaceae</taxon>
        <taxon>Vibrio</taxon>
    </lineage>
</organism>
<accession>A0A975YQ13</accession>
<dbReference type="InterPro" id="IPR047057">
    <property type="entry name" value="MerR_fam"/>
</dbReference>
<dbReference type="PANTHER" id="PTHR30204">
    <property type="entry name" value="REDOX-CYCLING DRUG-SENSING TRANSCRIPTIONAL ACTIVATOR SOXR"/>
    <property type="match status" value="1"/>
</dbReference>
<keyword evidence="6" id="KW-1185">Reference proteome</keyword>
<evidence type="ECO:0000313" key="6">
    <source>
        <dbReference type="Proteomes" id="UP000694232"/>
    </source>
</evidence>
<evidence type="ECO:0000259" key="4">
    <source>
        <dbReference type="PROSITE" id="PS50937"/>
    </source>
</evidence>
<gene>
    <name evidence="5" type="ORF">KNV97_12120</name>
</gene>
<evidence type="ECO:0000256" key="2">
    <source>
        <dbReference type="ARBA" id="ARBA00023163"/>
    </source>
</evidence>
<feature type="domain" description="HTH merR-type" evidence="4">
    <location>
        <begin position="1"/>
        <end position="69"/>
    </location>
</feature>
<protein>
    <submittedName>
        <fullName evidence="5">MerR family DNA-binding transcriptional regulator</fullName>
    </submittedName>
</protein>
<proteinExistence type="predicted"/>
<dbReference type="Pfam" id="PF13411">
    <property type="entry name" value="MerR_1"/>
    <property type="match status" value="1"/>
</dbReference>
<dbReference type="GO" id="GO:0003700">
    <property type="term" value="F:DNA-binding transcription factor activity"/>
    <property type="evidence" value="ECO:0007669"/>
    <property type="project" value="InterPro"/>
</dbReference>
<keyword evidence="2" id="KW-0804">Transcription</keyword>
<name>A0A975YQ13_9VIBR</name>
<feature type="coiled-coil region" evidence="3">
    <location>
        <begin position="76"/>
        <end position="103"/>
    </location>
</feature>
<keyword evidence="3" id="KW-0175">Coiled coil</keyword>
<keyword evidence="5" id="KW-0238">DNA-binding</keyword>
<evidence type="ECO:0000256" key="3">
    <source>
        <dbReference type="SAM" id="Coils"/>
    </source>
</evidence>
<dbReference type="GO" id="GO:0003677">
    <property type="term" value="F:DNA binding"/>
    <property type="evidence" value="ECO:0007669"/>
    <property type="project" value="UniProtKB-KW"/>
</dbReference>